<gene>
    <name evidence="2" type="ORF">LVJ77_10960</name>
</gene>
<sequence length="161" mass="18424">MNKYFLAIIVASLSWSAIADNTNHMQKIELVKSVYKPYFRSANNTDVFAMPNKFTQDFLSVLKEDQNNTPDDEVGCIGYDPIINGQDWNETLLKRSLKVKVLSGNKVEATFLQLGNEVTRVQYILQCVKNKCLIDDIFLQLPDETKFSSFKQTTRQCIAEN</sequence>
<keyword evidence="1" id="KW-0732">Signal</keyword>
<dbReference type="EMBL" id="CP091521">
    <property type="protein sequence ID" value="UOP04694.1"/>
    <property type="molecule type" value="Genomic_DNA"/>
</dbReference>
<keyword evidence="3" id="KW-1185">Reference proteome</keyword>
<reference evidence="2" key="1">
    <citation type="journal article" date="2022" name="Res Sq">
        <title>Evolution of multicellular longitudinally dividing oral cavity symbionts (Neisseriaceae).</title>
        <authorList>
            <person name="Nyongesa S."/>
            <person name="Weber P."/>
            <person name="Bernet E."/>
            <person name="Pullido F."/>
            <person name="Nieckarz M."/>
            <person name="Delaby M."/>
            <person name="Nieves C."/>
            <person name="Viehboeck T."/>
            <person name="Krause N."/>
            <person name="Rivera-Millot A."/>
            <person name="Nakamura A."/>
            <person name="Vischer N."/>
            <person name="VanNieuwenhze M."/>
            <person name="Brun Y."/>
            <person name="Cava F."/>
            <person name="Bulgheresi S."/>
            <person name="Veyrier F."/>
        </authorList>
    </citation>
    <scope>NUCLEOTIDE SEQUENCE</scope>
    <source>
        <strain evidence="2">17694</strain>
    </source>
</reference>
<dbReference type="AlphaFoldDB" id="A0A8T9MUB1"/>
<dbReference type="KEGG" id="ckh:LVJ77_10960"/>
<feature type="signal peptide" evidence="1">
    <location>
        <begin position="1"/>
        <end position="19"/>
    </location>
</feature>
<feature type="chain" id="PRO_5035755758" evidence="1">
    <location>
        <begin position="20"/>
        <end position="161"/>
    </location>
</feature>
<evidence type="ECO:0000313" key="3">
    <source>
        <dbReference type="Proteomes" id="UP000831534"/>
    </source>
</evidence>
<evidence type="ECO:0000313" key="2">
    <source>
        <dbReference type="EMBL" id="UOP04694.1"/>
    </source>
</evidence>
<dbReference type="Proteomes" id="UP000831534">
    <property type="component" value="Chromosome"/>
</dbReference>
<proteinExistence type="predicted"/>
<organism evidence="2 3">
    <name type="scientific">Conchiformibius kuhniae</name>
    <dbReference type="NCBI Taxonomy" id="211502"/>
    <lineage>
        <taxon>Bacteria</taxon>
        <taxon>Pseudomonadati</taxon>
        <taxon>Pseudomonadota</taxon>
        <taxon>Betaproteobacteria</taxon>
        <taxon>Neisseriales</taxon>
        <taxon>Neisseriaceae</taxon>
        <taxon>Conchiformibius</taxon>
    </lineage>
</organism>
<protein>
    <submittedName>
        <fullName evidence="2">DUF3828 domain-containing protein</fullName>
    </submittedName>
</protein>
<reference evidence="2" key="2">
    <citation type="submission" date="2024-09" db="EMBL/GenBank/DDBJ databases">
        <authorList>
            <person name="Veyrier F.J."/>
        </authorList>
    </citation>
    <scope>NUCLEOTIDE SEQUENCE</scope>
    <source>
        <strain evidence="2">17694</strain>
    </source>
</reference>
<name>A0A8T9MUB1_9NEIS</name>
<dbReference type="RefSeq" id="WP_027010276.1">
    <property type="nucleotide sequence ID" value="NZ_CP091521.1"/>
</dbReference>
<evidence type="ECO:0000256" key="1">
    <source>
        <dbReference type="SAM" id="SignalP"/>
    </source>
</evidence>
<dbReference type="Gene3D" id="3.10.450.50">
    <property type="match status" value="1"/>
</dbReference>
<accession>A0A8T9MUB1</accession>